<dbReference type="InterPro" id="IPR036291">
    <property type="entry name" value="NAD(P)-bd_dom_sf"/>
</dbReference>
<dbReference type="EMBL" id="LT629740">
    <property type="protein sequence ID" value="SDS69468.1"/>
    <property type="molecule type" value="Genomic_DNA"/>
</dbReference>
<reference evidence="5 6" key="1">
    <citation type="submission" date="2016-10" db="EMBL/GenBank/DDBJ databases">
        <authorList>
            <person name="de Groot N.N."/>
        </authorList>
    </citation>
    <scope>NUCLEOTIDE SEQUENCE [LARGE SCALE GENOMIC DNA]</scope>
    <source>
        <strain evidence="5 6">MP1X4</strain>
    </source>
</reference>
<keyword evidence="6" id="KW-1185">Reference proteome</keyword>
<evidence type="ECO:0000313" key="6">
    <source>
        <dbReference type="Proteomes" id="UP000199679"/>
    </source>
</evidence>
<name>A0A1H1UAF0_MUCMA</name>
<dbReference type="PRINTS" id="PR00080">
    <property type="entry name" value="SDRFAMILY"/>
</dbReference>
<proteinExistence type="inferred from homology"/>
<accession>A0A1H1UAF0</accession>
<evidence type="ECO:0000256" key="3">
    <source>
        <dbReference type="RuleBase" id="RU000363"/>
    </source>
</evidence>
<dbReference type="GO" id="GO:0016491">
    <property type="term" value="F:oxidoreductase activity"/>
    <property type="evidence" value="ECO:0007669"/>
    <property type="project" value="UniProtKB-KW"/>
</dbReference>
<evidence type="ECO:0000259" key="4">
    <source>
        <dbReference type="SMART" id="SM00822"/>
    </source>
</evidence>
<dbReference type="SMART" id="SM00822">
    <property type="entry name" value="PKS_KR"/>
    <property type="match status" value="1"/>
</dbReference>
<keyword evidence="2" id="KW-0560">Oxidoreductase</keyword>
<comment type="similarity">
    <text evidence="1 3">Belongs to the short-chain dehydrogenases/reductases (SDR) family.</text>
</comment>
<evidence type="ECO:0000313" key="5">
    <source>
        <dbReference type="EMBL" id="SDS69468.1"/>
    </source>
</evidence>
<dbReference type="OrthoDB" id="9810734at2"/>
<dbReference type="InterPro" id="IPR002347">
    <property type="entry name" value="SDR_fam"/>
</dbReference>
<dbReference type="RefSeq" id="WP_091380342.1">
    <property type="nucleotide sequence ID" value="NZ_LT629740.1"/>
</dbReference>
<sequence>MNISNKTVLITGGGSGIGFQIAKLLTEKGNKVIITGRSEARLKNAAAKLNNVGIFACDITKEEDVNKLVNFLAINYPGLDVLINNAGQASVYQLLPGAIAYANASAEILTNYLAVLRLTDHLLPVLEKQKEAAIVNVTSVLAIAPSYDVPTYSASKAALHSYTQALRFSLAKTTAIKVFELMPPLVDTEFSQDIGGSNGIPPQQVAEELVHAFENDIEEIHVGFTAQFYDAYLKSPKDAFLMLNSRR</sequence>
<dbReference type="PRINTS" id="PR00081">
    <property type="entry name" value="GDHRDH"/>
</dbReference>
<dbReference type="STRING" id="652787.SAMN05216490_1627"/>
<dbReference type="Gene3D" id="3.40.50.720">
    <property type="entry name" value="NAD(P)-binding Rossmann-like Domain"/>
    <property type="match status" value="1"/>
</dbReference>
<dbReference type="PANTHER" id="PTHR44196:SF1">
    <property type="entry name" value="DEHYDROGENASE_REDUCTASE SDR FAMILY MEMBER 7B"/>
    <property type="match status" value="1"/>
</dbReference>
<feature type="domain" description="Ketoreductase" evidence="4">
    <location>
        <begin position="6"/>
        <end position="182"/>
    </location>
</feature>
<dbReference type="PANTHER" id="PTHR44196">
    <property type="entry name" value="DEHYDROGENASE/REDUCTASE SDR FAMILY MEMBER 7B"/>
    <property type="match status" value="1"/>
</dbReference>
<organism evidence="5 6">
    <name type="scientific">Mucilaginibacter mallensis</name>
    <dbReference type="NCBI Taxonomy" id="652787"/>
    <lineage>
        <taxon>Bacteria</taxon>
        <taxon>Pseudomonadati</taxon>
        <taxon>Bacteroidota</taxon>
        <taxon>Sphingobacteriia</taxon>
        <taxon>Sphingobacteriales</taxon>
        <taxon>Sphingobacteriaceae</taxon>
        <taxon>Mucilaginibacter</taxon>
    </lineage>
</organism>
<dbReference type="Proteomes" id="UP000199679">
    <property type="component" value="Chromosome I"/>
</dbReference>
<dbReference type="InterPro" id="IPR020904">
    <property type="entry name" value="Sc_DH/Rdtase_CS"/>
</dbReference>
<dbReference type="AlphaFoldDB" id="A0A1H1UAF0"/>
<evidence type="ECO:0000256" key="1">
    <source>
        <dbReference type="ARBA" id="ARBA00006484"/>
    </source>
</evidence>
<gene>
    <name evidence="5" type="ORF">SAMN05216490_1627</name>
</gene>
<dbReference type="Pfam" id="PF00106">
    <property type="entry name" value="adh_short"/>
    <property type="match status" value="1"/>
</dbReference>
<protein>
    <submittedName>
        <fullName evidence="5">Uncharacterized oxidoreductase</fullName>
    </submittedName>
</protein>
<evidence type="ECO:0000256" key="2">
    <source>
        <dbReference type="ARBA" id="ARBA00023002"/>
    </source>
</evidence>
<dbReference type="PROSITE" id="PS00061">
    <property type="entry name" value="ADH_SHORT"/>
    <property type="match status" value="1"/>
</dbReference>
<dbReference type="SUPFAM" id="SSF51735">
    <property type="entry name" value="NAD(P)-binding Rossmann-fold domains"/>
    <property type="match status" value="1"/>
</dbReference>
<dbReference type="InterPro" id="IPR057326">
    <property type="entry name" value="KR_dom"/>
</dbReference>
<dbReference type="GO" id="GO:0016020">
    <property type="term" value="C:membrane"/>
    <property type="evidence" value="ECO:0007669"/>
    <property type="project" value="TreeGrafter"/>
</dbReference>